<keyword evidence="1" id="KW-0472">Membrane</keyword>
<gene>
    <name evidence="2" type="ORF">D1164_03350</name>
</gene>
<feature type="transmembrane region" description="Helical" evidence="1">
    <location>
        <begin position="6"/>
        <end position="27"/>
    </location>
</feature>
<keyword evidence="1" id="KW-0812">Transmembrane</keyword>
<evidence type="ECO:0000256" key="1">
    <source>
        <dbReference type="SAM" id="Phobius"/>
    </source>
</evidence>
<sequence length="140" mass="15483">MSQDTFLYTLPQWFVFAGIIASVYGWVEHKKGFRMLGPAIFVLLGAFATFTLLNGSFSAHEFLTPEEILSEEMEEETLQEIPFVAQLLPAYIAFLSSGVLAIPAFVLEWKNKKGKSLLMILTGLAGLMGFFVIVGALRSV</sequence>
<organism evidence="2 3">
    <name type="scientific">Mariniphaga sediminis</name>
    <dbReference type="NCBI Taxonomy" id="1628158"/>
    <lineage>
        <taxon>Bacteria</taxon>
        <taxon>Pseudomonadati</taxon>
        <taxon>Bacteroidota</taxon>
        <taxon>Bacteroidia</taxon>
        <taxon>Marinilabiliales</taxon>
        <taxon>Prolixibacteraceae</taxon>
        <taxon>Mariniphaga</taxon>
    </lineage>
</organism>
<evidence type="ECO:0000313" key="3">
    <source>
        <dbReference type="Proteomes" id="UP000266441"/>
    </source>
</evidence>
<keyword evidence="3" id="KW-1185">Reference proteome</keyword>
<feature type="transmembrane region" description="Helical" evidence="1">
    <location>
        <begin position="83"/>
        <end position="105"/>
    </location>
</feature>
<evidence type="ECO:0000313" key="2">
    <source>
        <dbReference type="EMBL" id="RIH66648.1"/>
    </source>
</evidence>
<dbReference type="OrthoDB" id="1122802at2"/>
<feature type="transmembrane region" description="Helical" evidence="1">
    <location>
        <begin position="39"/>
        <end position="63"/>
    </location>
</feature>
<dbReference type="EMBL" id="QWET01000002">
    <property type="protein sequence ID" value="RIH66648.1"/>
    <property type="molecule type" value="Genomic_DNA"/>
</dbReference>
<dbReference type="RefSeq" id="WP_119348522.1">
    <property type="nucleotide sequence ID" value="NZ_QWET01000002.1"/>
</dbReference>
<protein>
    <submittedName>
        <fullName evidence="2">Uncharacterized protein</fullName>
    </submittedName>
</protein>
<dbReference type="AlphaFoldDB" id="A0A399D612"/>
<reference evidence="2 3" key="1">
    <citation type="journal article" date="2015" name="Int. J. Syst. Evol. Microbiol.">
        <title>Mariniphaga sediminis sp. nov., isolated from coastal sediment.</title>
        <authorList>
            <person name="Wang F.Q."/>
            <person name="Shen Q.Y."/>
            <person name="Chen G.J."/>
            <person name="Du Z.J."/>
        </authorList>
    </citation>
    <scope>NUCLEOTIDE SEQUENCE [LARGE SCALE GENOMIC DNA]</scope>
    <source>
        <strain evidence="2 3">SY21</strain>
    </source>
</reference>
<accession>A0A399D612</accession>
<name>A0A399D612_9BACT</name>
<feature type="transmembrane region" description="Helical" evidence="1">
    <location>
        <begin position="117"/>
        <end position="137"/>
    </location>
</feature>
<proteinExistence type="predicted"/>
<dbReference type="Proteomes" id="UP000266441">
    <property type="component" value="Unassembled WGS sequence"/>
</dbReference>
<comment type="caution">
    <text evidence="2">The sequence shown here is derived from an EMBL/GenBank/DDBJ whole genome shotgun (WGS) entry which is preliminary data.</text>
</comment>
<keyword evidence="1" id="KW-1133">Transmembrane helix</keyword>